<dbReference type="AlphaFoldDB" id="A0A7C8MVI9"/>
<feature type="region of interest" description="Disordered" evidence="1">
    <location>
        <begin position="1"/>
        <end position="30"/>
    </location>
</feature>
<keyword evidence="3" id="KW-1185">Reference proteome</keyword>
<feature type="compositionally biased region" description="Basic and acidic residues" evidence="1">
    <location>
        <begin position="69"/>
        <end position="78"/>
    </location>
</feature>
<dbReference type="OrthoDB" id="4779872at2759"/>
<organism evidence="2 3">
    <name type="scientific">Xylaria multiplex</name>
    <dbReference type="NCBI Taxonomy" id="323545"/>
    <lineage>
        <taxon>Eukaryota</taxon>
        <taxon>Fungi</taxon>
        <taxon>Dikarya</taxon>
        <taxon>Ascomycota</taxon>
        <taxon>Pezizomycotina</taxon>
        <taxon>Sordariomycetes</taxon>
        <taxon>Xylariomycetidae</taxon>
        <taxon>Xylariales</taxon>
        <taxon>Xylariaceae</taxon>
        <taxon>Xylaria</taxon>
    </lineage>
</organism>
<feature type="compositionally biased region" description="Low complexity" evidence="1">
    <location>
        <begin position="87"/>
        <end position="103"/>
    </location>
</feature>
<dbReference type="Proteomes" id="UP000481858">
    <property type="component" value="Unassembled WGS sequence"/>
</dbReference>
<gene>
    <name evidence="2" type="ORF">GQX73_g3890</name>
</gene>
<protein>
    <submittedName>
        <fullName evidence="2">Uncharacterized protein</fullName>
    </submittedName>
</protein>
<sequence>MEEERATPPLPATLEAISRPGSASTTTSAAMAQFPGVATMAAAESPELNDADSTTDAVYHLYTDYDTNSDHGFNHDYNDNGGPARLSTDASTNANASANASTDADADCVTYTSQYE</sequence>
<comment type="caution">
    <text evidence="2">The sequence shown here is derived from an EMBL/GenBank/DDBJ whole genome shotgun (WGS) entry which is preliminary data.</text>
</comment>
<proteinExistence type="predicted"/>
<dbReference type="EMBL" id="WUBL01000033">
    <property type="protein sequence ID" value="KAF2969633.1"/>
    <property type="molecule type" value="Genomic_DNA"/>
</dbReference>
<evidence type="ECO:0000313" key="2">
    <source>
        <dbReference type="EMBL" id="KAF2969633.1"/>
    </source>
</evidence>
<reference evidence="2 3" key="1">
    <citation type="submission" date="2019-12" db="EMBL/GenBank/DDBJ databases">
        <title>Draft genome sequence of the ascomycete Xylaria multiplex DSM 110363.</title>
        <authorList>
            <person name="Buettner E."/>
            <person name="Kellner H."/>
        </authorList>
    </citation>
    <scope>NUCLEOTIDE SEQUENCE [LARGE SCALE GENOMIC DNA]</scope>
    <source>
        <strain evidence="2 3">DSM 110363</strain>
    </source>
</reference>
<evidence type="ECO:0000313" key="3">
    <source>
        <dbReference type="Proteomes" id="UP000481858"/>
    </source>
</evidence>
<name>A0A7C8MVI9_9PEZI</name>
<accession>A0A7C8MVI9</accession>
<feature type="region of interest" description="Disordered" evidence="1">
    <location>
        <begin position="69"/>
        <end position="116"/>
    </location>
</feature>
<dbReference type="InParanoid" id="A0A7C8MVI9"/>
<evidence type="ECO:0000256" key="1">
    <source>
        <dbReference type="SAM" id="MobiDB-lite"/>
    </source>
</evidence>